<dbReference type="SUPFAM" id="SSF52833">
    <property type="entry name" value="Thioredoxin-like"/>
    <property type="match status" value="1"/>
</dbReference>
<dbReference type="InterPro" id="IPR036249">
    <property type="entry name" value="Thioredoxin-like_sf"/>
</dbReference>
<dbReference type="RefSeq" id="WP_368503751.1">
    <property type="nucleotide sequence ID" value="NZ_CP162551.1"/>
</dbReference>
<reference evidence="6" key="1">
    <citation type="submission" date="2024-07" db="EMBL/GenBank/DDBJ databases">
        <title>Identification and characteristics of an arsenic-resistant bacterial isolate, which belongs to a novel species.</title>
        <authorList>
            <person name="Juszczyk A."/>
            <person name="Kowalczyk A."/>
            <person name="Was K."/>
            <person name="Kosowicz W."/>
            <person name="Budzyn A."/>
            <person name="Latowski D."/>
        </authorList>
    </citation>
    <scope>NUCLEOTIDE SEQUENCE</scope>
    <source>
        <strain evidence="6">As8PL</strain>
    </source>
</reference>
<sequence>MKKWIVAVMSMILLSGCGWLYDMGGSSEYDISEANLEVPPFEFTNQENEPFGKEDLEGDYWLANMIFTQCPSVCPTMTPNMQRLQDAMLEEGVEMKFISFTVDPEQDTPEVLHQYGTNVGANFNYWNFLTGYHQDEIAELAKEAFATIVADIENSDDITHSTRFYLVDPYGTVIRQYDGLQSDQSDIIDDLKSTVN</sequence>
<accession>A0AB39BR54</accession>
<keyword evidence="2 3" id="KW-0186">Copper</keyword>
<dbReference type="EMBL" id="CP162551">
    <property type="protein sequence ID" value="XDI36288.1"/>
    <property type="molecule type" value="Genomic_DNA"/>
</dbReference>
<feature type="binding site" evidence="3">
    <location>
        <position position="70"/>
    </location>
    <ligand>
        <name>Cu cation</name>
        <dbReference type="ChEBI" id="CHEBI:23378"/>
    </ligand>
</feature>
<dbReference type="GO" id="GO:0046872">
    <property type="term" value="F:metal ion binding"/>
    <property type="evidence" value="ECO:0007669"/>
    <property type="project" value="UniProtKB-KW"/>
</dbReference>
<organism evidence="6">
    <name type="scientific">Alkalihalophilus sp. As8PL</name>
    <dbReference type="NCBI Taxonomy" id="3237103"/>
    <lineage>
        <taxon>Bacteria</taxon>
        <taxon>Bacillati</taxon>
        <taxon>Bacillota</taxon>
        <taxon>Bacilli</taxon>
        <taxon>Bacillales</taxon>
        <taxon>Bacillaceae</taxon>
        <taxon>Alkalihalophilus</taxon>
    </lineage>
</organism>
<dbReference type="InterPro" id="IPR003782">
    <property type="entry name" value="SCO1/SenC"/>
</dbReference>
<dbReference type="PANTHER" id="PTHR12151">
    <property type="entry name" value="ELECTRON TRANSPORT PROTIN SCO1/SENC FAMILY MEMBER"/>
    <property type="match status" value="1"/>
</dbReference>
<comment type="similarity">
    <text evidence="1">Belongs to the SCO1/2 family.</text>
</comment>
<gene>
    <name evidence="6" type="ORF">AB3N04_16515</name>
</gene>
<dbReference type="AlphaFoldDB" id="A0AB39BR54"/>
<proteinExistence type="inferred from homology"/>
<dbReference type="PROSITE" id="PS51352">
    <property type="entry name" value="THIOREDOXIN_2"/>
    <property type="match status" value="1"/>
</dbReference>
<evidence type="ECO:0000256" key="4">
    <source>
        <dbReference type="PIRSR" id="PIRSR603782-2"/>
    </source>
</evidence>
<evidence type="ECO:0000259" key="5">
    <source>
        <dbReference type="PROSITE" id="PS51352"/>
    </source>
</evidence>
<dbReference type="PANTHER" id="PTHR12151:SF25">
    <property type="entry name" value="LINALOOL DEHYDRATASE_ISOMERASE DOMAIN-CONTAINING PROTEIN"/>
    <property type="match status" value="1"/>
</dbReference>
<evidence type="ECO:0000256" key="1">
    <source>
        <dbReference type="ARBA" id="ARBA00010996"/>
    </source>
</evidence>
<name>A0AB39BR54_9BACI</name>
<dbReference type="Gene3D" id="3.40.30.10">
    <property type="entry name" value="Glutaredoxin"/>
    <property type="match status" value="1"/>
</dbReference>
<evidence type="ECO:0000256" key="3">
    <source>
        <dbReference type="PIRSR" id="PIRSR603782-1"/>
    </source>
</evidence>
<evidence type="ECO:0000256" key="2">
    <source>
        <dbReference type="ARBA" id="ARBA00023008"/>
    </source>
</evidence>
<keyword evidence="4" id="KW-1015">Disulfide bond</keyword>
<protein>
    <submittedName>
        <fullName evidence="6">SCO family protein</fullName>
    </submittedName>
</protein>
<feature type="domain" description="Thioredoxin" evidence="5">
    <location>
        <begin position="32"/>
        <end position="196"/>
    </location>
</feature>
<dbReference type="InterPro" id="IPR013766">
    <property type="entry name" value="Thioredoxin_domain"/>
</dbReference>
<feature type="binding site" evidence="3">
    <location>
        <position position="160"/>
    </location>
    <ligand>
        <name>Cu cation</name>
        <dbReference type="ChEBI" id="CHEBI:23378"/>
    </ligand>
</feature>
<dbReference type="Pfam" id="PF02630">
    <property type="entry name" value="SCO1-SenC"/>
    <property type="match status" value="1"/>
</dbReference>
<keyword evidence="3" id="KW-0479">Metal-binding</keyword>
<dbReference type="CDD" id="cd02968">
    <property type="entry name" value="SCO"/>
    <property type="match status" value="1"/>
</dbReference>
<dbReference type="PROSITE" id="PS51257">
    <property type="entry name" value="PROKAR_LIPOPROTEIN"/>
    <property type="match status" value="1"/>
</dbReference>
<feature type="binding site" evidence="3">
    <location>
        <position position="74"/>
    </location>
    <ligand>
        <name>Cu cation</name>
        <dbReference type="ChEBI" id="CHEBI:23378"/>
    </ligand>
</feature>
<feature type="disulfide bond" description="Redox-active" evidence="4">
    <location>
        <begin position="70"/>
        <end position="74"/>
    </location>
</feature>
<evidence type="ECO:0000313" key="6">
    <source>
        <dbReference type="EMBL" id="XDI36288.1"/>
    </source>
</evidence>